<evidence type="ECO:0000256" key="4">
    <source>
        <dbReference type="ARBA" id="ARBA00012984"/>
    </source>
</evidence>
<accession>A0A2M9A414</accession>
<evidence type="ECO:0000256" key="3">
    <source>
        <dbReference type="ARBA" id="ARBA00011738"/>
    </source>
</evidence>
<proteinExistence type="inferred from homology"/>
<dbReference type="UniPathway" id="UPA00999">
    <property type="reaction ID" value="UER00351"/>
</dbReference>
<dbReference type="NCBIfam" id="NF002360">
    <property type="entry name" value="PRK01322.1"/>
    <property type="match status" value="1"/>
</dbReference>
<name>A0A2M9A414_9BACT</name>
<keyword evidence="7 11" id="KW-0093">Biotin biosynthesis</keyword>
<comment type="caution">
    <text evidence="12">The sequence shown here is derived from an EMBL/GenBank/DDBJ whole genome shotgun (WGS) entry which is preliminary data.</text>
</comment>
<comment type="catalytic activity">
    <reaction evidence="10 11">
        <text>heptanedioate + ATP + CoA = 6-carboxyhexanoyl-CoA + AMP + diphosphate</text>
        <dbReference type="Rhea" id="RHEA:14781"/>
        <dbReference type="ChEBI" id="CHEBI:30616"/>
        <dbReference type="ChEBI" id="CHEBI:33019"/>
        <dbReference type="ChEBI" id="CHEBI:36165"/>
        <dbReference type="ChEBI" id="CHEBI:57287"/>
        <dbReference type="ChEBI" id="CHEBI:57360"/>
        <dbReference type="ChEBI" id="CHEBI:456215"/>
        <dbReference type="EC" id="6.2.1.14"/>
    </reaction>
</comment>
<dbReference type="AlphaFoldDB" id="A0A2M9A414"/>
<gene>
    <name evidence="11" type="primary">bioW</name>
    <name evidence="12" type="ORF">BGX16_0303</name>
</gene>
<dbReference type="EC" id="6.2.1.14" evidence="4 11"/>
<dbReference type="RefSeq" id="WP_100424475.1">
    <property type="nucleotide sequence ID" value="NZ_PGEX01000001.1"/>
</dbReference>
<keyword evidence="5 11" id="KW-0436">Ligase</keyword>
<dbReference type="Pfam" id="PF03744">
    <property type="entry name" value="BioW"/>
    <property type="match status" value="1"/>
</dbReference>
<evidence type="ECO:0000256" key="11">
    <source>
        <dbReference type="HAMAP-Rule" id="MF_00668"/>
    </source>
</evidence>
<evidence type="ECO:0000256" key="10">
    <source>
        <dbReference type="ARBA" id="ARBA00049553"/>
    </source>
</evidence>
<comment type="subunit">
    <text evidence="3 11">Homodimer.</text>
</comment>
<dbReference type="GO" id="GO:0005524">
    <property type="term" value="F:ATP binding"/>
    <property type="evidence" value="ECO:0007669"/>
    <property type="project" value="UniProtKB-KW"/>
</dbReference>
<sequence>MNYYSLKMRASQHMGEGVNQHEQHISGAERIVKREMVEDVCRAMVHRAMSHSKGDPDFINVKIEKVLEKDIQILKALPVTRVDVETAEEGLKKAFGLLRDDVACNDRLENAMENAATPSELAGFLKDFETSLSKLLKETFPMRGAMLYDIATGKRLEPDKERGVRATYMDALHSSEVDGKKNHFNEAIVLATKVANAPGMVAEFCISDDPNYVTGYVASKRLGYVRIMKMKEMNDENGGRIFLFDSRKASAEECIQFLQKTKVLVEV</sequence>
<comment type="similarity">
    <text evidence="11">Belongs to the BioW family.</text>
</comment>
<evidence type="ECO:0000256" key="7">
    <source>
        <dbReference type="ARBA" id="ARBA00022756"/>
    </source>
</evidence>
<comment type="cofactor">
    <cofactor evidence="1 11">
        <name>Mg(2+)</name>
        <dbReference type="ChEBI" id="CHEBI:18420"/>
    </cofactor>
</comment>
<organism evidence="12 13">
    <name type="scientific">Hallerella succinigenes</name>
    <dbReference type="NCBI Taxonomy" id="1896222"/>
    <lineage>
        <taxon>Bacteria</taxon>
        <taxon>Pseudomonadati</taxon>
        <taxon>Fibrobacterota</taxon>
        <taxon>Fibrobacteria</taxon>
        <taxon>Fibrobacterales</taxon>
        <taxon>Fibrobacteraceae</taxon>
        <taxon>Hallerella</taxon>
    </lineage>
</organism>
<comment type="pathway">
    <text evidence="2 11">Metabolic intermediate metabolism; pimeloyl-CoA biosynthesis; pimeloyl-CoA from pimelate: step 1/1.</text>
</comment>
<comment type="function">
    <text evidence="11">Catalyzes the transformation of pimelate into pimeloyl-CoA with concomitant hydrolysis of ATP to AMP.</text>
</comment>
<evidence type="ECO:0000313" key="12">
    <source>
        <dbReference type="EMBL" id="PJJ40383.1"/>
    </source>
</evidence>
<keyword evidence="13" id="KW-1185">Reference proteome</keyword>
<evidence type="ECO:0000256" key="2">
    <source>
        <dbReference type="ARBA" id="ARBA00005075"/>
    </source>
</evidence>
<keyword evidence="6 11" id="KW-0547">Nucleotide-binding</keyword>
<evidence type="ECO:0000256" key="5">
    <source>
        <dbReference type="ARBA" id="ARBA00022598"/>
    </source>
</evidence>
<evidence type="ECO:0000313" key="13">
    <source>
        <dbReference type="Proteomes" id="UP000231134"/>
    </source>
</evidence>
<reference evidence="12 13" key="1">
    <citation type="submission" date="2017-11" db="EMBL/GenBank/DDBJ databases">
        <title>Animal gut microbial communities from fecal samples from Wisconsin, USA.</title>
        <authorList>
            <person name="Neumann A."/>
        </authorList>
    </citation>
    <scope>NUCLEOTIDE SEQUENCE [LARGE SCALE GENOMIC DNA]</scope>
    <source>
        <strain evidence="12 13">UWS3</strain>
    </source>
</reference>
<dbReference type="EMBL" id="PGEX01000001">
    <property type="protein sequence ID" value="PJJ40383.1"/>
    <property type="molecule type" value="Genomic_DNA"/>
</dbReference>
<dbReference type="GO" id="GO:0000287">
    <property type="term" value="F:magnesium ion binding"/>
    <property type="evidence" value="ECO:0007669"/>
    <property type="project" value="UniProtKB-UniRule"/>
</dbReference>
<dbReference type="NCBIfam" id="TIGR01204">
    <property type="entry name" value="bioW"/>
    <property type="match status" value="1"/>
</dbReference>
<dbReference type="InterPro" id="IPR005499">
    <property type="entry name" value="BioW"/>
</dbReference>
<dbReference type="HAMAP" id="MF_00668">
    <property type="entry name" value="BioW"/>
    <property type="match status" value="1"/>
</dbReference>
<dbReference type="OrthoDB" id="9792985at2"/>
<dbReference type="GO" id="GO:0009102">
    <property type="term" value="P:biotin biosynthetic process"/>
    <property type="evidence" value="ECO:0007669"/>
    <property type="project" value="UniProtKB-UniRule"/>
</dbReference>
<evidence type="ECO:0000256" key="1">
    <source>
        <dbReference type="ARBA" id="ARBA00001946"/>
    </source>
</evidence>
<keyword evidence="8 11" id="KW-0067">ATP-binding</keyword>
<protein>
    <recommendedName>
        <fullName evidence="4 11">6-carboxyhexanoate--CoA ligase</fullName>
        <ecNumber evidence="4 11">6.2.1.14</ecNumber>
    </recommendedName>
    <alternativeName>
        <fullName evidence="11">Pimeloyl-CoA synthase</fullName>
    </alternativeName>
</protein>
<evidence type="ECO:0000256" key="6">
    <source>
        <dbReference type="ARBA" id="ARBA00022741"/>
    </source>
</evidence>
<dbReference type="Proteomes" id="UP000231134">
    <property type="component" value="Unassembled WGS sequence"/>
</dbReference>
<keyword evidence="9 11" id="KW-0460">Magnesium</keyword>
<evidence type="ECO:0000256" key="8">
    <source>
        <dbReference type="ARBA" id="ARBA00022840"/>
    </source>
</evidence>
<dbReference type="GO" id="GO:0042410">
    <property type="term" value="F:6-carboxyhexanoate-CoA ligase activity"/>
    <property type="evidence" value="ECO:0007669"/>
    <property type="project" value="UniProtKB-UniRule"/>
</dbReference>
<evidence type="ECO:0000256" key="9">
    <source>
        <dbReference type="ARBA" id="ARBA00022842"/>
    </source>
</evidence>